<accession>A0AAP0S6X7</accession>
<feature type="compositionally biased region" description="Basic residues" evidence="1">
    <location>
        <begin position="78"/>
        <end position="98"/>
    </location>
</feature>
<dbReference type="GO" id="GO:0003690">
    <property type="term" value="F:double-stranded DNA binding"/>
    <property type="evidence" value="ECO:0007669"/>
    <property type="project" value="InterPro"/>
</dbReference>
<reference evidence="2 3" key="1">
    <citation type="journal article" date="2024" name="Plant J.">
        <title>Genome sequences and population genomics reveal climatic adaptation and genomic divergence between two closely related sweetgum species.</title>
        <authorList>
            <person name="Xu W.Q."/>
            <person name="Ren C.Q."/>
            <person name="Zhang X.Y."/>
            <person name="Comes H.P."/>
            <person name="Liu X.H."/>
            <person name="Li Y.G."/>
            <person name="Kettle C.J."/>
            <person name="Jalonen R."/>
            <person name="Gaisberger H."/>
            <person name="Ma Y.Z."/>
            <person name="Qiu Y.X."/>
        </authorList>
    </citation>
    <scope>NUCLEOTIDE SEQUENCE [LARGE SCALE GENOMIC DNA]</scope>
    <source>
        <strain evidence="2">Hangzhou</strain>
    </source>
</reference>
<dbReference type="EMBL" id="JBBPBK010000001">
    <property type="protein sequence ID" value="KAK9292125.1"/>
    <property type="molecule type" value="Genomic_DNA"/>
</dbReference>
<dbReference type="GO" id="GO:0009330">
    <property type="term" value="C:DNA topoisomerase type II (double strand cut, ATP-hydrolyzing) complex"/>
    <property type="evidence" value="ECO:0007669"/>
    <property type="project" value="InterPro"/>
</dbReference>
<organism evidence="2 3">
    <name type="scientific">Liquidambar formosana</name>
    <name type="common">Formosan gum</name>
    <dbReference type="NCBI Taxonomy" id="63359"/>
    <lineage>
        <taxon>Eukaryota</taxon>
        <taxon>Viridiplantae</taxon>
        <taxon>Streptophyta</taxon>
        <taxon>Embryophyta</taxon>
        <taxon>Tracheophyta</taxon>
        <taxon>Spermatophyta</taxon>
        <taxon>Magnoliopsida</taxon>
        <taxon>eudicotyledons</taxon>
        <taxon>Gunneridae</taxon>
        <taxon>Pentapetalae</taxon>
        <taxon>Saxifragales</taxon>
        <taxon>Altingiaceae</taxon>
        <taxon>Liquidambar</taxon>
    </lineage>
</organism>
<dbReference type="GO" id="GO:0042023">
    <property type="term" value="P:DNA endoreduplication"/>
    <property type="evidence" value="ECO:0007669"/>
    <property type="project" value="InterPro"/>
</dbReference>
<feature type="compositionally biased region" description="Basic and acidic residues" evidence="1">
    <location>
        <begin position="1"/>
        <end position="10"/>
    </location>
</feature>
<keyword evidence="3" id="KW-1185">Reference proteome</keyword>
<evidence type="ECO:0000256" key="1">
    <source>
        <dbReference type="SAM" id="MobiDB-lite"/>
    </source>
</evidence>
<proteinExistence type="predicted"/>
<feature type="region of interest" description="Disordered" evidence="1">
    <location>
        <begin position="1"/>
        <end position="137"/>
    </location>
</feature>
<dbReference type="PANTHER" id="PTHR34810:SF1">
    <property type="entry name" value="DNA-BINDING PROTEIN BIN4"/>
    <property type="match status" value="1"/>
</dbReference>
<evidence type="ECO:0000313" key="3">
    <source>
        <dbReference type="Proteomes" id="UP001415857"/>
    </source>
</evidence>
<evidence type="ECO:0000313" key="2">
    <source>
        <dbReference type="EMBL" id="KAK9292125.1"/>
    </source>
</evidence>
<feature type="compositionally biased region" description="Basic and acidic residues" evidence="1">
    <location>
        <begin position="57"/>
        <end position="76"/>
    </location>
</feature>
<gene>
    <name evidence="2" type="ORF">L1049_020083</name>
</gene>
<dbReference type="AlphaFoldDB" id="A0AAP0S6X7"/>
<feature type="compositionally biased region" description="Basic and acidic residues" evidence="1">
    <location>
        <begin position="37"/>
        <end position="50"/>
    </location>
</feature>
<dbReference type="GO" id="GO:0005634">
    <property type="term" value="C:nucleus"/>
    <property type="evidence" value="ECO:0007669"/>
    <property type="project" value="TreeGrafter"/>
</dbReference>
<comment type="caution">
    <text evidence="2">The sequence shown here is derived from an EMBL/GenBank/DDBJ whole genome shotgun (WGS) entry which is preliminary data.</text>
</comment>
<dbReference type="Proteomes" id="UP001415857">
    <property type="component" value="Unassembled WGS sequence"/>
</dbReference>
<dbReference type="PANTHER" id="PTHR34810">
    <property type="entry name" value="DNA-BINDING PROTEIN BIN4"/>
    <property type="match status" value="1"/>
</dbReference>
<dbReference type="GO" id="GO:0051276">
    <property type="term" value="P:chromosome organization"/>
    <property type="evidence" value="ECO:0007669"/>
    <property type="project" value="TreeGrafter"/>
</dbReference>
<name>A0AAP0S6X7_LIQFO</name>
<protein>
    <submittedName>
        <fullName evidence="2">Uncharacterized protein</fullName>
    </submittedName>
</protein>
<feature type="compositionally biased region" description="Basic and acidic residues" evidence="1">
    <location>
        <begin position="110"/>
        <end position="126"/>
    </location>
</feature>
<sequence length="186" mass="21069">MSSSREESPDWIRCFQGPTHSALTLSSDSESSPNDSTLREDSINEEKPSLHETSQFPEKEKNQDIILSDRDAEYPSKKTSRAKSLRKQIPTKKKKKLTNKGGGNESDVMLVKEETSEKHIEPHAPDHSVWTLSSDSESCPANSLKGEDYIYREESSAQKHLNFQIKEGTKMQFLLTVVESLCLKRL</sequence>
<dbReference type="InterPro" id="IPR033246">
    <property type="entry name" value="BIN4"/>
</dbReference>
<feature type="compositionally biased region" description="Low complexity" evidence="1">
    <location>
        <begin position="21"/>
        <end position="36"/>
    </location>
</feature>